<dbReference type="InterPro" id="IPR036259">
    <property type="entry name" value="MFS_trans_sf"/>
</dbReference>
<dbReference type="SUPFAM" id="SSF103473">
    <property type="entry name" value="MFS general substrate transporter"/>
    <property type="match status" value="1"/>
</dbReference>
<feature type="transmembrane region" description="Helical" evidence="8">
    <location>
        <begin position="413"/>
        <end position="432"/>
    </location>
</feature>
<dbReference type="InterPro" id="IPR044772">
    <property type="entry name" value="NO3_transporter"/>
</dbReference>
<dbReference type="InParanoid" id="A0A1Y2LRE8"/>
<dbReference type="Gene3D" id="1.20.1250.20">
    <property type="entry name" value="MFS general substrate transporter like domains"/>
    <property type="match status" value="2"/>
</dbReference>
<comment type="subcellular location">
    <subcellularLocation>
        <location evidence="8">Cell membrane</location>
        <topology evidence="8">Multi-pass membrane protein</topology>
    </subcellularLocation>
    <subcellularLocation>
        <location evidence="1">Membrane</location>
        <topology evidence="1">Multi-pass membrane protein</topology>
    </subcellularLocation>
</comment>
<feature type="transmembrane region" description="Helical" evidence="8">
    <location>
        <begin position="160"/>
        <end position="179"/>
    </location>
</feature>
<name>A0A1Y2LRE8_EPING</name>
<dbReference type="NCBIfam" id="TIGR00886">
    <property type="entry name" value="2A0108"/>
    <property type="match status" value="1"/>
</dbReference>
<reference evidence="11 12" key="1">
    <citation type="journal article" date="2017" name="Genome Announc.">
        <title>Genome sequence of the saprophytic ascomycete Epicoccum nigrum ICMP 19927 strain isolated from New Zealand.</title>
        <authorList>
            <person name="Fokin M."/>
            <person name="Fleetwood D."/>
            <person name="Weir B.S."/>
            <person name="Villas-Boas S.G."/>
        </authorList>
    </citation>
    <scope>NUCLEOTIDE SEQUENCE [LARGE SCALE GENOMIC DNA]</scope>
    <source>
        <strain evidence="11 12">ICMP 19927</strain>
    </source>
</reference>
<feature type="region of interest" description="Disordered" evidence="9">
    <location>
        <begin position="262"/>
        <end position="313"/>
    </location>
</feature>
<dbReference type="GO" id="GO:0042128">
    <property type="term" value="P:nitrate assimilation"/>
    <property type="evidence" value="ECO:0007669"/>
    <property type="project" value="UniProtKB-UniRule"/>
</dbReference>
<dbReference type="InterPro" id="IPR020846">
    <property type="entry name" value="MFS_dom"/>
</dbReference>
<feature type="transmembrane region" description="Helical" evidence="8">
    <location>
        <begin position="36"/>
        <end position="54"/>
    </location>
</feature>
<keyword evidence="8" id="KW-1003">Cell membrane</keyword>
<keyword evidence="4 8" id="KW-0812">Transmembrane</keyword>
<evidence type="ECO:0000256" key="3">
    <source>
        <dbReference type="ARBA" id="ARBA00022448"/>
    </source>
</evidence>
<feature type="transmembrane region" description="Helical" evidence="8">
    <location>
        <begin position="199"/>
        <end position="219"/>
    </location>
</feature>
<keyword evidence="3 8" id="KW-0813">Transport</keyword>
<dbReference type="Proteomes" id="UP000193240">
    <property type="component" value="Unassembled WGS sequence"/>
</dbReference>
<evidence type="ECO:0000256" key="4">
    <source>
        <dbReference type="ARBA" id="ARBA00022692"/>
    </source>
</evidence>
<evidence type="ECO:0000256" key="7">
    <source>
        <dbReference type="ARBA" id="ARBA00023136"/>
    </source>
</evidence>
<evidence type="ECO:0000256" key="2">
    <source>
        <dbReference type="ARBA" id="ARBA00008432"/>
    </source>
</evidence>
<gene>
    <name evidence="11" type="ORF">B5807_08396</name>
</gene>
<dbReference type="GO" id="GO:0015113">
    <property type="term" value="F:nitrite transmembrane transporter activity"/>
    <property type="evidence" value="ECO:0007669"/>
    <property type="project" value="InterPro"/>
</dbReference>
<dbReference type="GO" id="GO:0015112">
    <property type="term" value="F:nitrate transmembrane transporter activity"/>
    <property type="evidence" value="ECO:0007669"/>
    <property type="project" value="UniProtKB-UniRule"/>
</dbReference>
<keyword evidence="12" id="KW-1185">Reference proteome</keyword>
<evidence type="ECO:0000313" key="11">
    <source>
        <dbReference type="EMBL" id="OSS46360.1"/>
    </source>
</evidence>
<evidence type="ECO:0000256" key="1">
    <source>
        <dbReference type="ARBA" id="ARBA00004141"/>
    </source>
</evidence>
<feature type="transmembrane region" description="Helical" evidence="8">
    <location>
        <begin position="103"/>
        <end position="122"/>
    </location>
</feature>
<evidence type="ECO:0000259" key="10">
    <source>
        <dbReference type="PROSITE" id="PS50850"/>
    </source>
</evidence>
<feature type="transmembrane region" description="Helical" evidence="8">
    <location>
        <begin position="332"/>
        <end position="358"/>
    </location>
</feature>
<evidence type="ECO:0000256" key="8">
    <source>
        <dbReference type="RuleBase" id="RU366033"/>
    </source>
</evidence>
<proteinExistence type="inferred from homology"/>
<evidence type="ECO:0000256" key="9">
    <source>
        <dbReference type="SAM" id="MobiDB-lite"/>
    </source>
</evidence>
<keyword evidence="6 8" id="KW-0534">Nitrate assimilation</keyword>
<feature type="compositionally biased region" description="Basic and acidic residues" evidence="9">
    <location>
        <begin position="293"/>
        <end position="304"/>
    </location>
</feature>
<evidence type="ECO:0000256" key="5">
    <source>
        <dbReference type="ARBA" id="ARBA00022989"/>
    </source>
</evidence>
<feature type="transmembrane region" description="Helical" evidence="8">
    <location>
        <begin position="502"/>
        <end position="520"/>
    </location>
</feature>
<keyword evidence="7 8" id="KW-0472">Membrane</keyword>
<dbReference type="EMBL" id="KZ107851">
    <property type="protein sequence ID" value="OSS46360.1"/>
    <property type="molecule type" value="Genomic_DNA"/>
</dbReference>
<dbReference type="PANTHER" id="PTHR23515">
    <property type="entry name" value="HIGH-AFFINITY NITRATE TRANSPORTER 2.3"/>
    <property type="match status" value="1"/>
</dbReference>
<dbReference type="Pfam" id="PF07690">
    <property type="entry name" value="MFS_1"/>
    <property type="match status" value="1"/>
</dbReference>
<dbReference type="InterPro" id="IPR011701">
    <property type="entry name" value="MFS"/>
</dbReference>
<dbReference type="InterPro" id="IPR004737">
    <property type="entry name" value="NO3_transporter_NarK/NarU-like"/>
</dbReference>
<feature type="transmembrane region" description="Helical" evidence="8">
    <location>
        <begin position="471"/>
        <end position="490"/>
    </location>
</feature>
<feature type="transmembrane region" description="Helical" evidence="8">
    <location>
        <begin position="128"/>
        <end position="148"/>
    </location>
</feature>
<evidence type="ECO:0000256" key="6">
    <source>
        <dbReference type="ARBA" id="ARBA00023063"/>
    </source>
</evidence>
<dbReference type="OMA" id="VVWFSHA"/>
<dbReference type="STRING" id="105696.A0A1Y2LRE8"/>
<comment type="similarity">
    <text evidence="2 8">Belongs to the major facilitator superfamily. Nitrate/nitrite porter (TC 2.A.1.8) family.</text>
</comment>
<evidence type="ECO:0000313" key="12">
    <source>
        <dbReference type="Proteomes" id="UP000193240"/>
    </source>
</evidence>
<dbReference type="AlphaFoldDB" id="A0A1Y2LRE8"/>
<protein>
    <recommendedName>
        <fullName evidence="8">Nitrate/nitrite transporter</fullName>
    </recommendedName>
</protein>
<organism evidence="11 12">
    <name type="scientific">Epicoccum nigrum</name>
    <name type="common">Soil fungus</name>
    <name type="synonym">Epicoccum purpurascens</name>
    <dbReference type="NCBI Taxonomy" id="105696"/>
    <lineage>
        <taxon>Eukaryota</taxon>
        <taxon>Fungi</taxon>
        <taxon>Dikarya</taxon>
        <taxon>Ascomycota</taxon>
        <taxon>Pezizomycotina</taxon>
        <taxon>Dothideomycetes</taxon>
        <taxon>Pleosporomycetidae</taxon>
        <taxon>Pleosporales</taxon>
        <taxon>Pleosporineae</taxon>
        <taxon>Didymellaceae</taxon>
        <taxon>Epicoccum</taxon>
    </lineage>
</organism>
<feature type="transmembrane region" description="Helical" evidence="8">
    <location>
        <begin position="378"/>
        <end position="401"/>
    </location>
</feature>
<dbReference type="GO" id="GO:0005886">
    <property type="term" value="C:plasma membrane"/>
    <property type="evidence" value="ECO:0007669"/>
    <property type="project" value="UniProtKB-SubCell"/>
</dbReference>
<feature type="domain" description="Major facilitator superfamily (MFS) profile" evidence="10">
    <location>
        <begin position="36"/>
        <end position="525"/>
    </location>
</feature>
<accession>A0A1Y2LRE8</accession>
<dbReference type="PROSITE" id="PS50850">
    <property type="entry name" value="MFS"/>
    <property type="match status" value="1"/>
</dbReference>
<keyword evidence="5 8" id="KW-1133">Transmembrane helix</keyword>
<sequence>MDTFTKLWRAPEVNPINQKARSIPFLNPVSTTYGRTFFFSWFGFMIAFWSWYAFPPLLADVIAGDIGMKPFQVANSNIIALTATLIVRLIAGPCCDRFGPRLTFAGCLLAGAIPTFLAGAVYNASGLYALRFFIGILGGSFVPCQVWTTGFFDKNVVGTANALAGGLGNLGGGITYFVMPAVYKALVSDGLPSHKAWRVSFIVPGILIVFVAICLVLLCEDTPTGKWNERYAAVEESLRRHDAVPSVKPGMQEGDVVDIKGDLQDVPKASPTSSRLGSTAEIEKSQLPSSSSDDEKKRGWKDNEAQQTDTQMYNTATTEVIQKPSFKSTFSIMLSLQTLVPAACYFCTFGAELSINSILGNYYMHNFPAMSLQVSGNWAAMFGLLNGVARPLGGYISDFAYRRTGESVWAKKMVLHTYQIMTGVFLIVIGVLNPKDVSTMMGLVGGLAVFLEGANGADFGLVPHIHPHANGIVSGFTGAMGNLGGIVFAIIFRYNGKNYGKVFYIIGAIVIGINVAVSWIRPVAKKPLGAR</sequence>
<feature type="transmembrane region" description="Helical" evidence="8">
    <location>
        <begin position="74"/>
        <end position="91"/>
    </location>
</feature>